<dbReference type="Proteomes" id="UP001187415">
    <property type="component" value="Unassembled WGS sequence"/>
</dbReference>
<feature type="domain" description="C-type lectin" evidence="5">
    <location>
        <begin position="107"/>
        <end position="198"/>
    </location>
</feature>
<gene>
    <name evidence="7" type="ORF">Q5P01_002909</name>
</gene>
<feature type="region of interest" description="Disordered" evidence="3">
    <location>
        <begin position="191"/>
        <end position="248"/>
    </location>
</feature>
<dbReference type="Pfam" id="PF00086">
    <property type="entry name" value="Thyroglobulin_1"/>
    <property type="match status" value="1"/>
</dbReference>
<comment type="caution">
    <text evidence="7">The sequence shown here is derived from an EMBL/GenBank/DDBJ whole genome shotgun (WGS) entry which is preliminary data.</text>
</comment>
<evidence type="ECO:0000256" key="3">
    <source>
        <dbReference type="SAM" id="MobiDB-lite"/>
    </source>
</evidence>
<feature type="compositionally biased region" description="Basic and acidic residues" evidence="3">
    <location>
        <begin position="217"/>
        <end position="229"/>
    </location>
</feature>
<dbReference type="AlphaFoldDB" id="A0AA88NNE4"/>
<evidence type="ECO:0000256" key="1">
    <source>
        <dbReference type="ARBA" id="ARBA00023157"/>
    </source>
</evidence>
<feature type="chain" id="PRO_5041673636" evidence="4">
    <location>
        <begin position="20"/>
        <end position="291"/>
    </location>
</feature>
<dbReference type="SMART" id="SM00034">
    <property type="entry name" value="CLECT"/>
    <property type="match status" value="1"/>
</dbReference>
<keyword evidence="8" id="KW-1185">Reference proteome</keyword>
<dbReference type="EMBL" id="JAUPFM010000001">
    <property type="protein sequence ID" value="KAK2863376.1"/>
    <property type="molecule type" value="Genomic_DNA"/>
</dbReference>
<evidence type="ECO:0000313" key="8">
    <source>
        <dbReference type="Proteomes" id="UP001187415"/>
    </source>
</evidence>
<keyword evidence="1 2" id="KW-1015">Disulfide bond</keyword>
<dbReference type="SUPFAM" id="SSF56436">
    <property type="entry name" value="C-type lectin-like"/>
    <property type="match status" value="1"/>
</dbReference>
<proteinExistence type="predicted"/>
<dbReference type="InterPro" id="IPR016187">
    <property type="entry name" value="CTDL_fold"/>
</dbReference>
<feature type="domain" description="Thyroglobulin type-1" evidence="6">
    <location>
        <begin position="35"/>
        <end position="93"/>
    </location>
</feature>
<dbReference type="Gene3D" id="3.10.100.10">
    <property type="entry name" value="Mannose-Binding Protein A, subunit A"/>
    <property type="match status" value="1"/>
</dbReference>
<feature type="disulfide bond" evidence="2">
    <location>
        <begin position="62"/>
        <end position="69"/>
    </location>
</feature>
<dbReference type="SMART" id="SM00211">
    <property type="entry name" value="TY"/>
    <property type="match status" value="1"/>
</dbReference>
<dbReference type="PANTHER" id="PTHR22803">
    <property type="entry name" value="MANNOSE, PHOSPHOLIPASE, LECTIN RECEPTOR RELATED"/>
    <property type="match status" value="1"/>
</dbReference>
<dbReference type="InterPro" id="IPR036857">
    <property type="entry name" value="Thyroglobulin_1_sf"/>
</dbReference>
<name>A0AA88NNE4_CHASR</name>
<accession>A0AA88NNE4</accession>
<reference evidence="7" key="1">
    <citation type="submission" date="2023-07" db="EMBL/GenBank/DDBJ databases">
        <title>Chromosome-level Genome Assembly of Striped Snakehead (Channa striata).</title>
        <authorList>
            <person name="Liu H."/>
        </authorList>
    </citation>
    <scope>NUCLEOTIDE SEQUENCE</scope>
    <source>
        <strain evidence="7">Gz</strain>
        <tissue evidence="7">Muscle</tissue>
    </source>
</reference>
<dbReference type="CDD" id="cd00191">
    <property type="entry name" value="TY"/>
    <property type="match status" value="1"/>
</dbReference>
<dbReference type="Gene3D" id="4.10.800.10">
    <property type="entry name" value="Thyroglobulin type-1"/>
    <property type="match status" value="1"/>
</dbReference>
<dbReference type="PROSITE" id="PS50041">
    <property type="entry name" value="C_TYPE_LECTIN_2"/>
    <property type="match status" value="1"/>
</dbReference>
<evidence type="ECO:0000259" key="6">
    <source>
        <dbReference type="PROSITE" id="PS51162"/>
    </source>
</evidence>
<feature type="signal peptide" evidence="4">
    <location>
        <begin position="1"/>
        <end position="19"/>
    </location>
</feature>
<dbReference type="PROSITE" id="PS00484">
    <property type="entry name" value="THYROGLOBULIN_1_1"/>
    <property type="match status" value="1"/>
</dbReference>
<organism evidence="7 8">
    <name type="scientific">Channa striata</name>
    <name type="common">Snakehead murrel</name>
    <name type="synonym">Ophicephalus striatus</name>
    <dbReference type="NCBI Taxonomy" id="64152"/>
    <lineage>
        <taxon>Eukaryota</taxon>
        <taxon>Metazoa</taxon>
        <taxon>Chordata</taxon>
        <taxon>Craniata</taxon>
        <taxon>Vertebrata</taxon>
        <taxon>Euteleostomi</taxon>
        <taxon>Actinopterygii</taxon>
        <taxon>Neopterygii</taxon>
        <taxon>Teleostei</taxon>
        <taxon>Neoteleostei</taxon>
        <taxon>Acanthomorphata</taxon>
        <taxon>Anabantaria</taxon>
        <taxon>Anabantiformes</taxon>
        <taxon>Channoidei</taxon>
        <taxon>Channidae</taxon>
        <taxon>Channa</taxon>
    </lineage>
</organism>
<dbReference type="Pfam" id="PF00059">
    <property type="entry name" value="Lectin_C"/>
    <property type="match status" value="1"/>
</dbReference>
<dbReference type="PROSITE" id="PS51162">
    <property type="entry name" value="THYROGLOBULIN_1_2"/>
    <property type="match status" value="1"/>
</dbReference>
<feature type="compositionally biased region" description="Acidic residues" evidence="3">
    <location>
        <begin position="200"/>
        <end position="216"/>
    </location>
</feature>
<dbReference type="InterPro" id="IPR016186">
    <property type="entry name" value="C-type_lectin-like/link_sf"/>
</dbReference>
<protein>
    <submittedName>
        <fullName evidence="7">Uncharacterized protein</fullName>
    </submittedName>
</protein>
<feature type="compositionally biased region" description="Basic and acidic residues" evidence="3">
    <location>
        <begin position="238"/>
        <end position="247"/>
    </location>
</feature>
<dbReference type="InterPro" id="IPR000716">
    <property type="entry name" value="Thyroglobulin_1"/>
</dbReference>
<evidence type="ECO:0000313" key="7">
    <source>
        <dbReference type="EMBL" id="KAK2863376.1"/>
    </source>
</evidence>
<sequence length="291" mass="33098">MKVLSLSITFCSILTLSWAMPLNSTLQMGQCVDRRQNCSQQLSSLEFCPKCDDKGNFIPLQCSRSTGYCWCVNVITGQEIPNTLKPPESAPDCDGDSADCPAGWSSFGKRCFIFIDSPKSWVDAEVYCQFDKANLASVHSHEESRFVISLTEGDNFPQTWLGGFDAVDPGFWMWSDGSNFNYRNWFDDDSNDNDNKDNDDNGEGGEEHDGENEDSENNDHDVNHDKGDENLQNDDDRDQSNHVKHEDIYDEDGEKSCLKMNYEHGLNWFYTSCRDSLPFVCVKKIRSELFD</sequence>
<dbReference type="InterPro" id="IPR001304">
    <property type="entry name" value="C-type_lectin-like"/>
</dbReference>
<evidence type="ECO:0000256" key="4">
    <source>
        <dbReference type="SAM" id="SignalP"/>
    </source>
</evidence>
<evidence type="ECO:0000259" key="5">
    <source>
        <dbReference type="PROSITE" id="PS50041"/>
    </source>
</evidence>
<evidence type="ECO:0000256" key="2">
    <source>
        <dbReference type="PROSITE-ProRule" id="PRU00500"/>
    </source>
</evidence>
<comment type="caution">
    <text evidence="2">Lacks conserved residue(s) required for the propagation of feature annotation.</text>
</comment>
<keyword evidence="4" id="KW-0732">Signal</keyword>
<dbReference type="InterPro" id="IPR050111">
    <property type="entry name" value="C-type_lectin/snaclec_domain"/>
</dbReference>